<feature type="compositionally biased region" description="Polar residues" evidence="1">
    <location>
        <begin position="1"/>
        <end position="19"/>
    </location>
</feature>
<gene>
    <name evidence="2" type="ORF">Golob_000389</name>
</gene>
<dbReference type="AlphaFoldDB" id="A0A7J8N859"/>
<organism evidence="2 3">
    <name type="scientific">Gossypium lobatum</name>
    <dbReference type="NCBI Taxonomy" id="34289"/>
    <lineage>
        <taxon>Eukaryota</taxon>
        <taxon>Viridiplantae</taxon>
        <taxon>Streptophyta</taxon>
        <taxon>Embryophyta</taxon>
        <taxon>Tracheophyta</taxon>
        <taxon>Spermatophyta</taxon>
        <taxon>Magnoliopsida</taxon>
        <taxon>eudicotyledons</taxon>
        <taxon>Gunneridae</taxon>
        <taxon>Pentapetalae</taxon>
        <taxon>rosids</taxon>
        <taxon>malvids</taxon>
        <taxon>Malvales</taxon>
        <taxon>Malvaceae</taxon>
        <taxon>Malvoideae</taxon>
        <taxon>Gossypium</taxon>
    </lineage>
</organism>
<dbReference type="PANTHER" id="PTHR37613:SF3">
    <property type="entry name" value="DUF4378 DOMAIN-CONTAINING PROTEIN"/>
    <property type="match status" value="1"/>
</dbReference>
<evidence type="ECO:0000313" key="2">
    <source>
        <dbReference type="EMBL" id="MBA0573096.1"/>
    </source>
</evidence>
<proteinExistence type="predicted"/>
<name>A0A7J8N859_9ROSI</name>
<dbReference type="EMBL" id="JABEZX010000013">
    <property type="protein sequence ID" value="MBA0573096.1"/>
    <property type="molecule type" value="Genomic_DNA"/>
</dbReference>
<evidence type="ECO:0000256" key="1">
    <source>
        <dbReference type="SAM" id="MobiDB-lite"/>
    </source>
</evidence>
<evidence type="ECO:0008006" key="4">
    <source>
        <dbReference type="Google" id="ProtNLM"/>
    </source>
</evidence>
<accession>A0A7J8N859</accession>
<evidence type="ECO:0000313" key="3">
    <source>
        <dbReference type="Proteomes" id="UP000593572"/>
    </source>
</evidence>
<protein>
    <recommendedName>
        <fullName evidence="4">DUF4378 domain-containing protein</fullName>
    </recommendedName>
</protein>
<dbReference type="Proteomes" id="UP000593572">
    <property type="component" value="Unassembled WGS sequence"/>
</dbReference>
<dbReference type="PANTHER" id="PTHR37613">
    <property type="entry name" value="DUF4378 DOMAIN PROTEIN"/>
    <property type="match status" value="1"/>
</dbReference>
<feature type="region of interest" description="Disordered" evidence="1">
    <location>
        <begin position="1"/>
        <end position="21"/>
    </location>
</feature>
<comment type="caution">
    <text evidence="2">The sequence shown here is derived from an EMBL/GenBank/DDBJ whole genome shotgun (WGS) entry which is preliminary data.</text>
</comment>
<keyword evidence="3" id="KW-1185">Reference proteome</keyword>
<reference evidence="2 3" key="1">
    <citation type="journal article" date="2019" name="Genome Biol. Evol.">
        <title>Insights into the evolution of the New World diploid cottons (Gossypium, subgenus Houzingenia) based on genome sequencing.</title>
        <authorList>
            <person name="Grover C.E."/>
            <person name="Arick M.A. 2nd"/>
            <person name="Thrash A."/>
            <person name="Conover J.L."/>
            <person name="Sanders W.S."/>
            <person name="Peterson D.G."/>
            <person name="Frelichowski J.E."/>
            <person name="Scheffler J.A."/>
            <person name="Scheffler B.E."/>
            <person name="Wendel J.F."/>
        </authorList>
    </citation>
    <scope>NUCLEOTIDE SEQUENCE [LARGE SCALE GENOMIC DNA]</scope>
    <source>
        <strain evidence="2">157</strain>
        <tissue evidence="2">Leaf</tissue>
    </source>
</reference>
<sequence length="330" mass="37597">MCSQNLQTPLMASSPVTSKQLKEHLKDKQEPFTLSIYLSERGYLVKCSSSNGRNGCCGSQMNLFKNLWNKKMVLVPTRVVKSKLHKLVSGNNGSLELSCCNNGNEDGFQSTDSSSRTCNVEPEKWERKCIEDKQLDLMSMLNKLSSDEVHHIITRQERPTCKNSIDLTENVKANNFVLTSFPWKLLGRSLMERYTLIGFKEAKGSMITGPCTLQWRSNQQFGHQSEPLMNLSAIESMKNNDGTNVRTKHSYVHWFIGLKNLGNLMHACRKSIGFFDTFEEWDYCKLQRKIGFDIGDTIMDEIIEEAIDLLTVKNRSNSIEGSVYYVFLAD</sequence>